<comment type="caution">
    <text evidence="7">The sequence shown here is derived from an EMBL/GenBank/DDBJ whole genome shotgun (WGS) entry which is preliminary data.</text>
</comment>
<gene>
    <name evidence="7" type="ORF">RRF57_009842</name>
</gene>
<feature type="compositionally biased region" description="Polar residues" evidence="5">
    <location>
        <begin position="189"/>
        <end position="202"/>
    </location>
</feature>
<keyword evidence="1" id="KW-0479">Metal-binding</keyword>
<dbReference type="PANTHER" id="PTHR20922">
    <property type="entry name" value="DNL-TYPE ZINC FINGER PROTEIN"/>
    <property type="match status" value="1"/>
</dbReference>
<sequence length="272" mass="30384">MASRTGLRYLATILRAPRTTSPSVLRPYTRLPRSLQPARFAHTIPRPSIPPQDGTSSSDSTDAKKPRKQLEPHYRLTFTCVPCTTRSTHIVSKQGYHKGSVLITCPECRNRHIISDNLNIFGDRKITVEDLLREKGQLVKRGTLGEDGDIEFWADETTNSPNAGEATAASSQEERETDEARRLRETRDPSSQATNPTPSSSVLPGDSGARSTVQGISHHNITPSTRRPYSTKSSNSSVWRKHIESIRQNWALESEVNTSRFLQTQNPDVRPD</sequence>
<dbReference type="GO" id="GO:0006457">
    <property type="term" value="P:protein folding"/>
    <property type="evidence" value="ECO:0007669"/>
    <property type="project" value="TreeGrafter"/>
</dbReference>
<dbReference type="PROSITE" id="PS51501">
    <property type="entry name" value="ZF_DNL"/>
    <property type="match status" value="1"/>
</dbReference>
<dbReference type="Pfam" id="PF05180">
    <property type="entry name" value="zf-DNL"/>
    <property type="match status" value="1"/>
</dbReference>
<feature type="domain" description="DNL-type" evidence="6">
    <location>
        <begin position="69"/>
        <end position="164"/>
    </location>
</feature>
<accession>A0AAN7UVN2</accession>
<dbReference type="InterPro" id="IPR024158">
    <property type="entry name" value="Mt_import_TIM15"/>
</dbReference>
<proteinExistence type="predicted"/>
<dbReference type="GO" id="GO:0050821">
    <property type="term" value="P:protein stabilization"/>
    <property type="evidence" value="ECO:0007669"/>
    <property type="project" value="TreeGrafter"/>
</dbReference>
<dbReference type="AlphaFoldDB" id="A0AAN7UVN2"/>
<dbReference type="PANTHER" id="PTHR20922:SF13">
    <property type="entry name" value="DNL-TYPE ZINC FINGER PROTEIN"/>
    <property type="match status" value="1"/>
</dbReference>
<dbReference type="GO" id="GO:0008270">
    <property type="term" value="F:zinc ion binding"/>
    <property type="evidence" value="ECO:0007669"/>
    <property type="project" value="UniProtKB-KW"/>
</dbReference>
<evidence type="ECO:0000256" key="3">
    <source>
        <dbReference type="ARBA" id="ARBA00022833"/>
    </source>
</evidence>
<dbReference type="InterPro" id="IPR007853">
    <property type="entry name" value="Znf_DNL-typ"/>
</dbReference>
<keyword evidence="3" id="KW-0862">Zinc</keyword>
<feature type="compositionally biased region" description="Polar residues" evidence="5">
    <location>
        <begin position="209"/>
        <end position="238"/>
    </location>
</feature>
<keyword evidence="8" id="KW-1185">Reference proteome</keyword>
<evidence type="ECO:0000256" key="2">
    <source>
        <dbReference type="ARBA" id="ARBA00022771"/>
    </source>
</evidence>
<dbReference type="GO" id="GO:0030150">
    <property type="term" value="P:protein import into mitochondrial matrix"/>
    <property type="evidence" value="ECO:0007669"/>
    <property type="project" value="TreeGrafter"/>
</dbReference>
<evidence type="ECO:0000259" key="6">
    <source>
        <dbReference type="PROSITE" id="PS51501"/>
    </source>
</evidence>
<evidence type="ECO:0000256" key="1">
    <source>
        <dbReference type="ARBA" id="ARBA00022723"/>
    </source>
</evidence>
<evidence type="ECO:0000256" key="4">
    <source>
        <dbReference type="PROSITE-ProRule" id="PRU00834"/>
    </source>
</evidence>
<reference evidence="7 8" key="1">
    <citation type="submission" date="2023-10" db="EMBL/GenBank/DDBJ databases">
        <title>Draft genome sequence of Xylaria bambusicola isolate GMP-LS, the root and basal stem rot pathogen of sugarcane in Indonesia.</title>
        <authorList>
            <person name="Selvaraj P."/>
            <person name="Muralishankar V."/>
            <person name="Muruganantham S."/>
            <person name="Sp S."/>
            <person name="Haryani S."/>
            <person name="Lau K.J.X."/>
            <person name="Naqvi N.I."/>
        </authorList>
    </citation>
    <scope>NUCLEOTIDE SEQUENCE [LARGE SCALE GENOMIC DNA]</scope>
    <source>
        <strain evidence="7">GMP-LS</strain>
    </source>
</reference>
<organism evidence="7 8">
    <name type="scientific">Xylaria bambusicola</name>
    <dbReference type="NCBI Taxonomy" id="326684"/>
    <lineage>
        <taxon>Eukaryota</taxon>
        <taxon>Fungi</taxon>
        <taxon>Dikarya</taxon>
        <taxon>Ascomycota</taxon>
        <taxon>Pezizomycotina</taxon>
        <taxon>Sordariomycetes</taxon>
        <taxon>Xylariomycetidae</taxon>
        <taxon>Xylariales</taxon>
        <taxon>Xylariaceae</taxon>
        <taxon>Xylaria</taxon>
    </lineage>
</organism>
<dbReference type="GO" id="GO:0051087">
    <property type="term" value="F:protein-folding chaperone binding"/>
    <property type="evidence" value="ECO:0007669"/>
    <property type="project" value="TreeGrafter"/>
</dbReference>
<feature type="region of interest" description="Disordered" evidence="5">
    <location>
        <begin position="39"/>
        <end position="69"/>
    </location>
</feature>
<dbReference type="GO" id="GO:0005739">
    <property type="term" value="C:mitochondrion"/>
    <property type="evidence" value="ECO:0007669"/>
    <property type="project" value="TreeGrafter"/>
</dbReference>
<feature type="compositionally biased region" description="Basic and acidic residues" evidence="5">
    <location>
        <begin position="172"/>
        <end position="188"/>
    </location>
</feature>
<evidence type="ECO:0000256" key="5">
    <source>
        <dbReference type="SAM" id="MobiDB-lite"/>
    </source>
</evidence>
<feature type="region of interest" description="Disordered" evidence="5">
    <location>
        <begin position="153"/>
        <end position="238"/>
    </location>
</feature>
<evidence type="ECO:0000313" key="8">
    <source>
        <dbReference type="Proteomes" id="UP001305414"/>
    </source>
</evidence>
<dbReference type="Proteomes" id="UP001305414">
    <property type="component" value="Unassembled WGS sequence"/>
</dbReference>
<dbReference type="EMBL" id="JAWHQM010000038">
    <property type="protein sequence ID" value="KAK5634128.1"/>
    <property type="molecule type" value="Genomic_DNA"/>
</dbReference>
<name>A0AAN7UVN2_9PEZI</name>
<evidence type="ECO:0000313" key="7">
    <source>
        <dbReference type="EMBL" id="KAK5634128.1"/>
    </source>
</evidence>
<protein>
    <recommendedName>
        <fullName evidence="6">DNL-type domain-containing protein</fullName>
    </recommendedName>
</protein>
<keyword evidence="2 4" id="KW-0863">Zinc-finger</keyword>